<dbReference type="EMBL" id="HBGN01034865">
    <property type="protein sequence ID" value="CAD9352361.1"/>
    <property type="molecule type" value="Transcribed_RNA"/>
</dbReference>
<dbReference type="Pfam" id="PF03151">
    <property type="entry name" value="TPT"/>
    <property type="match status" value="1"/>
</dbReference>
<evidence type="ECO:0000256" key="6">
    <source>
        <dbReference type="SAM" id="Phobius"/>
    </source>
</evidence>
<name>A0A7S1ZZ84_9STRA</name>
<comment type="subcellular location">
    <subcellularLocation>
        <location evidence="1">Membrane</location>
        <topology evidence="1">Multi-pass membrane protein</topology>
    </subcellularLocation>
</comment>
<reference evidence="8" key="1">
    <citation type="submission" date="2021-01" db="EMBL/GenBank/DDBJ databases">
        <authorList>
            <person name="Corre E."/>
            <person name="Pelletier E."/>
            <person name="Niang G."/>
            <person name="Scheremetjew M."/>
            <person name="Finn R."/>
            <person name="Kale V."/>
            <person name="Holt S."/>
            <person name="Cochrane G."/>
            <person name="Meng A."/>
            <person name="Brown T."/>
            <person name="Cohen L."/>
        </authorList>
    </citation>
    <scope>NUCLEOTIDE SEQUENCE</scope>
    <source>
        <strain evidence="8">Pop2</strain>
    </source>
</reference>
<keyword evidence="4 6" id="KW-0472">Membrane</keyword>
<dbReference type="GO" id="GO:0016020">
    <property type="term" value="C:membrane"/>
    <property type="evidence" value="ECO:0007669"/>
    <property type="project" value="UniProtKB-SubCell"/>
</dbReference>
<organism evidence="8">
    <name type="scientific">Ditylum brightwellii</name>
    <dbReference type="NCBI Taxonomy" id="49249"/>
    <lineage>
        <taxon>Eukaryota</taxon>
        <taxon>Sar</taxon>
        <taxon>Stramenopiles</taxon>
        <taxon>Ochrophyta</taxon>
        <taxon>Bacillariophyta</taxon>
        <taxon>Mediophyceae</taxon>
        <taxon>Lithodesmiophycidae</taxon>
        <taxon>Lithodesmiales</taxon>
        <taxon>Lithodesmiaceae</taxon>
        <taxon>Ditylum</taxon>
    </lineage>
</organism>
<evidence type="ECO:0000313" key="8">
    <source>
        <dbReference type="EMBL" id="CAD9352361.1"/>
    </source>
</evidence>
<evidence type="ECO:0000259" key="7">
    <source>
        <dbReference type="Pfam" id="PF03151"/>
    </source>
</evidence>
<dbReference type="AlphaFoldDB" id="A0A7S1ZZ84"/>
<feature type="domain" description="Sugar phosphate transporter" evidence="7">
    <location>
        <begin position="197"/>
        <end position="545"/>
    </location>
</feature>
<proteinExistence type="predicted"/>
<evidence type="ECO:0000256" key="3">
    <source>
        <dbReference type="ARBA" id="ARBA00022989"/>
    </source>
</evidence>
<feature type="transmembrane region" description="Helical" evidence="6">
    <location>
        <begin position="464"/>
        <end position="483"/>
    </location>
</feature>
<evidence type="ECO:0000256" key="4">
    <source>
        <dbReference type="ARBA" id="ARBA00023136"/>
    </source>
</evidence>
<dbReference type="InterPro" id="IPR050186">
    <property type="entry name" value="TPT_transporter"/>
</dbReference>
<evidence type="ECO:0000256" key="1">
    <source>
        <dbReference type="ARBA" id="ARBA00004141"/>
    </source>
</evidence>
<keyword evidence="2 6" id="KW-0812">Transmembrane</keyword>
<feature type="region of interest" description="Disordered" evidence="5">
    <location>
        <begin position="1"/>
        <end position="167"/>
    </location>
</feature>
<feature type="compositionally biased region" description="Polar residues" evidence="5">
    <location>
        <begin position="138"/>
        <end position="152"/>
    </location>
</feature>
<feature type="transmembrane region" description="Helical" evidence="6">
    <location>
        <begin position="386"/>
        <end position="407"/>
    </location>
</feature>
<dbReference type="InterPro" id="IPR004853">
    <property type="entry name" value="Sugar_P_trans_dom"/>
</dbReference>
<dbReference type="PANTHER" id="PTHR11132">
    <property type="entry name" value="SOLUTE CARRIER FAMILY 35"/>
    <property type="match status" value="1"/>
</dbReference>
<feature type="transmembrane region" description="Helical" evidence="6">
    <location>
        <begin position="528"/>
        <end position="547"/>
    </location>
</feature>
<evidence type="ECO:0000256" key="2">
    <source>
        <dbReference type="ARBA" id="ARBA00022692"/>
    </source>
</evidence>
<protein>
    <recommendedName>
        <fullName evidence="7">Sugar phosphate transporter domain-containing protein</fullName>
    </recommendedName>
</protein>
<evidence type="ECO:0000256" key="5">
    <source>
        <dbReference type="SAM" id="MobiDB-lite"/>
    </source>
</evidence>
<feature type="compositionally biased region" description="Pro residues" evidence="5">
    <location>
        <begin position="55"/>
        <end position="69"/>
    </location>
</feature>
<feature type="compositionally biased region" description="Polar residues" evidence="5">
    <location>
        <begin position="39"/>
        <end position="51"/>
    </location>
</feature>
<gene>
    <name evidence="8" type="ORF">DBRI1063_LOCUS22413</name>
</gene>
<sequence>MASLPPPPFYKSNEAANVNEDRKDTNSTANGVAGASGSFMHTTNNISTTSRFRGPLPPPPSLPPIPTPPYAVKSRHPSSSSIPLLPPPQSSYLPAPRDLDDNFVSQNVKDNNPKDVSAVSTTVPGRARRRTNNPATTFSSPSSANSMGNVSIRQRRKNRRQLSSQKNNPKWSKLWLFIFPPSKSTKEHSSPLSIPAAVLLWYFLGVCSITTSKILLTDYKENGLTPSVLTIQQFTLGVSFLRLCMVKKWFGGNGIVKWNKVLHSGLKSSGGGFVSNFKNSTSASSSSNTAQLFLTGLFFSLGFWATNYSFQASDASFVETVKAAEPITSASVAVLWKIEVLSWEEAASLGGIVVGVLTSTLANGMMSTKTAEAASAGSLVSSSVGTAIRACAVVMTANLCFSFRGLYQKIFRASPQGNPSVMDDMNLQYRMQQIGILLCLIPVLLFDMPHVIRELWDVSDKARFMLSWVFLRYVSIAVINGFAFTSYNLASTYILTRISVVHHAALNCIRRVFAIIVTSIVFRVPITTLSAFGIAVSVGGFFSFSHFKMKRLRRPRPLSSLLPMSEV</sequence>
<keyword evidence="3 6" id="KW-1133">Transmembrane helix</keyword>
<accession>A0A7S1ZZ84</accession>
<feature type="transmembrane region" description="Helical" evidence="6">
    <location>
        <begin position="434"/>
        <end position="452"/>
    </location>
</feature>